<sequence length="329" mass="35434">MDDIAGKVVNQRDTQHDLAEVPEEGPPKKESAALILRRLTKMVEHQLGELQRRFETLTQDFMDEMMQALDEEEEDEARPSTELARQTLATRAASLPPFERGDAEVAPACLASLPARNGQIKLARKLAMQYAEAHRHALLTAERLLEKAESLEEATNAYYCKAREALMQAGMCQAAKGKRALGHGLGQTKDYFQRAEADFLAAVEALRRLPQPSQRTSTSGSGELTVEGQPVPAGLGEFLCAIQKQACVPECEAEIPGVGTMAVLATDEAQPAVPPATVSAEAELGKEPSLSEVSSLTQPELTDVEGSPSRDPELGNEPGVDSGGVHTLI</sequence>
<dbReference type="AlphaFoldDB" id="A0AA36JNZ4"/>
<dbReference type="Proteomes" id="UP001178507">
    <property type="component" value="Unassembled WGS sequence"/>
</dbReference>
<proteinExistence type="predicted"/>
<feature type="region of interest" description="Disordered" evidence="1">
    <location>
        <begin position="274"/>
        <end position="329"/>
    </location>
</feature>
<protein>
    <submittedName>
        <fullName evidence="2">Uncharacterized protein</fullName>
    </submittedName>
</protein>
<evidence type="ECO:0000313" key="3">
    <source>
        <dbReference type="Proteomes" id="UP001178507"/>
    </source>
</evidence>
<comment type="caution">
    <text evidence="2">The sequence shown here is derived from an EMBL/GenBank/DDBJ whole genome shotgun (WGS) entry which is preliminary data.</text>
</comment>
<feature type="region of interest" description="Disordered" evidence="1">
    <location>
        <begin position="1"/>
        <end position="29"/>
    </location>
</feature>
<name>A0AA36JNZ4_9DINO</name>
<gene>
    <name evidence="2" type="ORF">EVOR1521_LOCUS30743</name>
</gene>
<evidence type="ECO:0000313" key="2">
    <source>
        <dbReference type="EMBL" id="CAJ1409720.1"/>
    </source>
</evidence>
<dbReference type="EMBL" id="CAUJNA010003783">
    <property type="protein sequence ID" value="CAJ1409720.1"/>
    <property type="molecule type" value="Genomic_DNA"/>
</dbReference>
<accession>A0AA36JNZ4</accession>
<reference evidence="2" key="1">
    <citation type="submission" date="2023-08" db="EMBL/GenBank/DDBJ databases">
        <authorList>
            <person name="Chen Y."/>
            <person name="Shah S."/>
            <person name="Dougan E. K."/>
            <person name="Thang M."/>
            <person name="Chan C."/>
        </authorList>
    </citation>
    <scope>NUCLEOTIDE SEQUENCE</scope>
</reference>
<evidence type="ECO:0000256" key="1">
    <source>
        <dbReference type="SAM" id="MobiDB-lite"/>
    </source>
</evidence>
<organism evidence="2 3">
    <name type="scientific">Effrenium voratum</name>
    <dbReference type="NCBI Taxonomy" id="2562239"/>
    <lineage>
        <taxon>Eukaryota</taxon>
        <taxon>Sar</taxon>
        <taxon>Alveolata</taxon>
        <taxon>Dinophyceae</taxon>
        <taxon>Suessiales</taxon>
        <taxon>Symbiodiniaceae</taxon>
        <taxon>Effrenium</taxon>
    </lineage>
</organism>
<keyword evidence="3" id="KW-1185">Reference proteome</keyword>
<feature type="compositionally biased region" description="Polar residues" evidence="1">
    <location>
        <begin position="291"/>
        <end position="300"/>
    </location>
</feature>
<feature type="compositionally biased region" description="Basic and acidic residues" evidence="1">
    <location>
        <begin position="13"/>
        <end position="29"/>
    </location>
</feature>